<comment type="caution">
    <text evidence="2">The sequence shown here is derived from an EMBL/GenBank/DDBJ whole genome shotgun (WGS) entry which is preliminary data.</text>
</comment>
<dbReference type="AlphaFoldDB" id="A0AAN7SWQ5"/>
<evidence type="ECO:0000313" key="3">
    <source>
        <dbReference type="Proteomes" id="UP001309876"/>
    </source>
</evidence>
<dbReference type="Proteomes" id="UP001309876">
    <property type="component" value="Unassembled WGS sequence"/>
</dbReference>
<evidence type="ECO:0000313" key="2">
    <source>
        <dbReference type="EMBL" id="KAK5082781.1"/>
    </source>
</evidence>
<name>A0AAN7SWQ5_9EURO</name>
<feature type="region of interest" description="Disordered" evidence="1">
    <location>
        <begin position="139"/>
        <end position="197"/>
    </location>
</feature>
<reference evidence="2 3" key="1">
    <citation type="submission" date="2023-08" db="EMBL/GenBank/DDBJ databases">
        <title>Black Yeasts Isolated from many extreme environments.</title>
        <authorList>
            <person name="Coleine C."/>
            <person name="Stajich J.E."/>
            <person name="Selbmann L."/>
        </authorList>
    </citation>
    <scope>NUCLEOTIDE SEQUENCE [LARGE SCALE GENOMIC DNA]</scope>
    <source>
        <strain evidence="2 3">CCFEE 5910</strain>
    </source>
</reference>
<organism evidence="2 3">
    <name type="scientific">Lithohypha guttulata</name>
    <dbReference type="NCBI Taxonomy" id="1690604"/>
    <lineage>
        <taxon>Eukaryota</taxon>
        <taxon>Fungi</taxon>
        <taxon>Dikarya</taxon>
        <taxon>Ascomycota</taxon>
        <taxon>Pezizomycotina</taxon>
        <taxon>Eurotiomycetes</taxon>
        <taxon>Chaetothyriomycetidae</taxon>
        <taxon>Chaetothyriales</taxon>
        <taxon>Trichomeriaceae</taxon>
        <taxon>Lithohypha</taxon>
    </lineage>
</organism>
<feature type="compositionally biased region" description="Polar residues" evidence="1">
    <location>
        <begin position="90"/>
        <end position="103"/>
    </location>
</feature>
<dbReference type="EMBL" id="JAVRRJ010000007">
    <property type="protein sequence ID" value="KAK5082781.1"/>
    <property type="molecule type" value="Genomic_DNA"/>
</dbReference>
<gene>
    <name evidence="2" type="ORF">LTR05_006662</name>
</gene>
<feature type="compositionally biased region" description="Acidic residues" evidence="1">
    <location>
        <begin position="257"/>
        <end position="267"/>
    </location>
</feature>
<feature type="compositionally biased region" description="Polar residues" evidence="1">
    <location>
        <begin position="310"/>
        <end position="331"/>
    </location>
</feature>
<accession>A0AAN7SWQ5</accession>
<feature type="compositionally biased region" description="Basic and acidic residues" evidence="1">
    <location>
        <begin position="284"/>
        <end position="294"/>
    </location>
</feature>
<protein>
    <submittedName>
        <fullName evidence="2">Uncharacterized protein</fullName>
    </submittedName>
</protein>
<proteinExistence type="predicted"/>
<keyword evidence="3" id="KW-1185">Reference proteome</keyword>
<evidence type="ECO:0000256" key="1">
    <source>
        <dbReference type="SAM" id="MobiDB-lite"/>
    </source>
</evidence>
<sequence>MPSDLLTCTICAKSQRFSDVSHLLTHIGSKGHLANLHSLQVLSHHERDAGLKLSIYNAWFQEHGMASLLSERMQQKEEKKATKKAVQQARLSSTPGSNAMNPQKSRKSRKTFKAPIAVAAYELQPLTIKRSESEVELNSASFTTPRQSSYPALESSPPKRESDAFEVNEDALPTLSDENLSPSKHSPGAPQLKGEKYPGMHLFDAAPEAQRRKRNQKKDSSVLRQLEHNASLVVPTEVVHSSAGLGYVLKRRSMDDLENDSPVEGEEPLPTPAARKKRVTRAPWIKEETKQDEKKKKKPKRRGRPRKQLETPTQDTSSAVEDDTQLTSHYSPTVDEDRDFKPTVRNAGRKKRKNAFIVYQDLSPSFGVDGSSEMMPAYVDADIGQTQLMYPPPAWQKQQIDLYDSFKLVSDRYTTYANSADASRDKENINPLLTNITGFHQEQSINPLAVHSVNHKDGPNSSIFGGRIDHHRTHGSMLSHDYPPAPLGVQHTFEVSAGPFAGNDAFMSTRNPLMAALEKFNTPTKHEAYGYDGFQNDLTPRYRQPLFAP</sequence>
<feature type="compositionally biased region" description="Basic residues" evidence="1">
    <location>
        <begin position="295"/>
        <end position="306"/>
    </location>
</feature>
<feature type="compositionally biased region" description="Polar residues" evidence="1">
    <location>
        <begin position="139"/>
        <end position="150"/>
    </location>
</feature>
<feature type="region of interest" description="Disordered" evidence="1">
    <location>
        <begin position="257"/>
        <end position="340"/>
    </location>
</feature>
<feature type="region of interest" description="Disordered" evidence="1">
    <location>
        <begin position="72"/>
        <end position="111"/>
    </location>
</feature>